<proteinExistence type="predicted"/>
<evidence type="ECO:0000256" key="1">
    <source>
        <dbReference type="SAM" id="Phobius"/>
    </source>
</evidence>
<evidence type="ECO:0000313" key="3">
    <source>
        <dbReference type="Proteomes" id="UP001306950"/>
    </source>
</evidence>
<gene>
    <name evidence="2" type="ORF">V3851_15275</name>
</gene>
<reference evidence="2 3" key="1">
    <citation type="submission" date="2024-02" db="EMBL/GenBank/DDBJ databases">
        <title>A nitrogen-fixing paenibacillus bacterium.</title>
        <authorList>
            <person name="Zhang W.L."/>
            <person name="Chen S.F."/>
        </authorList>
    </citation>
    <scope>NUCLEOTIDE SEQUENCE [LARGE SCALE GENOMIC DNA]</scope>
    <source>
        <strain evidence="2 3">M1</strain>
    </source>
</reference>
<keyword evidence="1" id="KW-1133">Transmembrane helix</keyword>
<dbReference type="Proteomes" id="UP001306950">
    <property type="component" value="Unassembled WGS sequence"/>
</dbReference>
<name>A0ABU7VV05_9BACL</name>
<dbReference type="EMBL" id="JAZHPZ010000007">
    <property type="protein sequence ID" value="MEF2967198.1"/>
    <property type="molecule type" value="Genomic_DNA"/>
</dbReference>
<keyword evidence="1" id="KW-0472">Membrane</keyword>
<comment type="caution">
    <text evidence="2">The sequence shown here is derived from an EMBL/GenBank/DDBJ whole genome shotgun (WGS) entry which is preliminary data.</text>
</comment>
<protein>
    <submittedName>
        <fullName evidence="2">DUF4367 domain-containing protein</fullName>
    </submittedName>
</protein>
<keyword evidence="1" id="KW-0812">Transmembrane</keyword>
<organism evidence="2 3">
    <name type="scientific">Paenibacillus haidiansis</name>
    <dbReference type="NCBI Taxonomy" id="1574488"/>
    <lineage>
        <taxon>Bacteria</taxon>
        <taxon>Bacillati</taxon>
        <taxon>Bacillota</taxon>
        <taxon>Bacilli</taxon>
        <taxon>Bacillales</taxon>
        <taxon>Paenibacillaceae</taxon>
        <taxon>Paenibacillus</taxon>
    </lineage>
</organism>
<sequence length="275" mass="30991">MPKYPEEYESLFEDAFRKAANSLPAYSQEKRRQSWEKVKHRVNRQSKRLRLRRQAQTFGLVAASMILGAALFSPPVVTKAISPIYQELKNLGSGVTQLVFGYGRQQQNSAGAKTPPPPDGLTEDELREVKKTVHLVDAGTYNYVEMNIDEARERLAFSLPRITYIPERFTLQSLNVVIPEGTPEDPNTFGKSAHLVYKTADDHMLRLIFDLLMNNELLSTTEREATKEVELDNGNIAFITTGDLTKINMMIGNVYFNAFGDVSEEEMLAIANGLN</sequence>
<accession>A0ABU7VV05</accession>
<keyword evidence="3" id="KW-1185">Reference proteome</keyword>
<evidence type="ECO:0000313" key="2">
    <source>
        <dbReference type="EMBL" id="MEF2967198.1"/>
    </source>
</evidence>
<dbReference type="RefSeq" id="WP_331847420.1">
    <property type="nucleotide sequence ID" value="NZ_JAZHPZ010000007.1"/>
</dbReference>
<feature type="transmembrane region" description="Helical" evidence="1">
    <location>
        <begin position="57"/>
        <end position="77"/>
    </location>
</feature>